<sequence length="159" mass="17250">MRLTLVCLGLLFMVSGPVCARITCAPLSGSVSLGRINSQPAFKSYKSSFSILCSNTGSAHDKKVMVVNFGGAVKKVKNILSGTSIPISVVFDDRMQTSELPICLSVSLGPGKNKVFDLPIMIRMSLKGQSHGIYEANIPLKVVALENYEFENERCLSYK</sequence>
<accession>A0A4S3M5T8</accession>
<protein>
    <recommendedName>
        <fullName evidence="4">Spore coat protein U domain-containing protein</fullName>
    </recommendedName>
</protein>
<evidence type="ECO:0000313" key="3">
    <source>
        <dbReference type="Proteomes" id="UP000306113"/>
    </source>
</evidence>
<dbReference type="RefSeq" id="WP_136340727.1">
    <property type="nucleotide sequence ID" value="NZ_SSMD01000014.1"/>
</dbReference>
<dbReference type="Proteomes" id="UP000306113">
    <property type="component" value="Unassembled WGS sequence"/>
</dbReference>
<organism evidence="2 3">
    <name type="scientific">Thalassobius vesicularis</name>
    <dbReference type="NCBI Taxonomy" id="1294297"/>
    <lineage>
        <taxon>Bacteria</taxon>
        <taxon>Pseudomonadati</taxon>
        <taxon>Pseudomonadota</taxon>
        <taxon>Alphaproteobacteria</taxon>
        <taxon>Rhodobacterales</taxon>
        <taxon>Roseobacteraceae</taxon>
        <taxon>Thalassovita</taxon>
    </lineage>
</organism>
<dbReference type="EMBL" id="SSMD01000014">
    <property type="protein sequence ID" value="THD71185.1"/>
    <property type="molecule type" value="Genomic_DNA"/>
</dbReference>
<evidence type="ECO:0000256" key="1">
    <source>
        <dbReference type="SAM" id="SignalP"/>
    </source>
</evidence>
<proteinExistence type="predicted"/>
<name>A0A4S3M5T8_9RHOB</name>
<reference evidence="2 3" key="1">
    <citation type="submission" date="2019-04" db="EMBL/GenBank/DDBJ databases">
        <title>Draft genome sequence of Youngimonas vesicularis.</title>
        <authorList>
            <person name="Hameed A."/>
        </authorList>
    </citation>
    <scope>NUCLEOTIDE SEQUENCE [LARGE SCALE GENOMIC DNA]</scope>
    <source>
        <strain evidence="2 3">CC-AMW-E</strain>
    </source>
</reference>
<comment type="caution">
    <text evidence="2">The sequence shown here is derived from an EMBL/GenBank/DDBJ whole genome shotgun (WGS) entry which is preliminary data.</text>
</comment>
<keyword evidence="1" id="KW-0732">Signal</keyword>
<gene>
    <name evidence="2" type="ORF">E7681_18400</name>
</gene>
<evidence type="ECO:0008006" key="4">
    <source>
        <dbReference type="Google" id="ProtNLM"/>
    </source>
</evidence>
<dbReference type="AlphaFoldDB" id="A0A4S3M5T8"/>
<evidence type="ECO:0000313" key="2">
    <source>
        <dbReference type="EMBL" id="THD71185.1"/>
    </source>
</evidence>
<feature type="chain" id="PRO_5020387339" description="Spore coat protein U domain-containing protein" evidence="1">
    <location>
        <begin position="21"/>
        <end position="159"/>
    </location>
</feature>
<keyword evidence="3" id="KW-1185">Reference proteome</keyword>
<feature type="signal peptide" evidence="1">
    <location>
        <begin position="1"/>
        <end position="20"/>
    </location>
</feature>